<organism evidence="5 6">
    <name type="scientific">Aromia moschata</name>
    <dbReference type="NCBI Taxonomy" id="1265417"/>
    <lineage>
        <taxon>Eukaryota</taxon>
        <taxon>Metazoa</taxon>
        <taxon>Ecdysozoa</taxon>
        <taxon>Arthropoda</taxon>
        <taxon>Hexapoda</taxon>
        <taxon>Insecta</taxon>
        <taxon>Pterygota</taxon>
        <taxon>Neoptera</taxon>
        <taxon>Endopterygota</taxon>
        <taxon>Coleoptera</taxon>
        <taxon>Polyphaga</taxon>
        <taxon>Cucujiformia</taxon>
        <taxon>Chrysomeloidea</taxon>
        <taxon>Cerambycidae</taxon>
        <taxon>Cerambycinae</taxon>
        <taxon>Callichromatini</taxon>
        <taxon>Aromia</taxon>
    </lineage>
</organism>
<comment type="caution">
    <text evidence="5">The sequence shown here is derived from an EMBL/GenBank/DDBJ whole genome shotgun (WGS) entry which is preliminary data.</text>
</comment>
<evidence type="ECO:0000256" key="4">
    <source>
        <dbReference type="ARBA" id="ARBA00023288"/>
    </source>
</evidence>
<dbReference type="EMBL" id="JAPWTK010000233">
    <property type="protein sequence ID" value="KAJ8944928.1"/>
    <property type="molecule type" value="Genomic_DNA"/>
</dbReference>
<dbReference type="Proteomes" id="UP001162162">
    <property type="component" value="Unassembled WGS sequence"/>
</dbReference>
<evidence type="ECO:0000256" key="1">
    <source>
        <dbReference type="ARBA" id="ARBA00010603"/>
    </source>
</evidence>
<dbReference type="PANTHER" id="PTHR12895:SF9">
    <property type="entry name" value="DYMECLIN"/>
    <property type="match status" value="1"/>
</dbReference>
<proteinExistence type="inferred from homology"/>
<dbReference type="GO" id="GO:0005794">
    <property type="term" value="C:Golgi apparatus"/>
    <property type="evidence" value="ECO:0007669"/>
    <property type="project" value="TreeGrafter"/>
</dbReference>
<keyword evidence="6" id="KW-1185">Reference proteome</keyword>
<evidence type="ECO:0000313" key="6">
    <source>
        <dbReference type="Proteomes" id="UP001162162"/>
    </source>
</evidence>
<dbReference type="AlphaFoldDB" id="A0AAV8Y236"/>
<gene>
    <name evidence="5" type="ORF">NQ318_013076</name>
</gene>
<comment type="similarity">
    <text evidence="1">Belongs to the dymeclin family.</text>
</comment>
<evidence type="ECO:0000313" key="5">
    <source>
        <dbReference type="EMBL" id="KAJ8944928.1"/>
    </source>
</evidence>
<evidence type="ECO:0000256" key="3">
    <source>
        <dbReference type="ARBA" id="ARBA00022707"/>
    </source>
</evidence>
<name>A0AAV8Y236_9CUCU</name>
<protein>
    <recommendedName>
        <fullName evidence="2">Dymeclin</fullName>
    </recommendedName>
</protein>
<dbReference type="Pfam" id="PF09742">
    <property type="entry name" value="Dymeclin"/>
    <property type="match status" value="1"/>
</dbReference>
<dbReference type="PANTHER" id="PTHR12895">
    <property type="entry name" value="DYMECLIN"/>
    <property type="match status" value="1"/>
</dbReference>
<evidence type="ECO:0000256" key="2">
    <source>
        <dbReference type="ARBA" id="ARBA00015736"/>
    </source>
</evidence>
<keyword evidence="4" id="KW-0449">Lipoprotein</keyword>
<accession>A0AAV8Y236</accession>
<dbReference type="GO" id="GO:0007030">
    <property type="term" value="P:Golgi organization"/>
    <property type="evidence" value="ECO:0007669"/>
    <property type="project" value="TreeGrafter"/>
</dbReference>
<keyword evidence="3" id="KW-0519">Myristate</keyword>
<reference evidence="5" key="1">
    <citation type="journal article" date="2023" name="Insect Mol. Biol.">
        <title>Genome sequencing provides insights into the evolution of gene families encoding plant cell wall-degrading enzymes in longhorned beetles.</title>
        <authorList>
            <person name="Shin N.R."/>
            <person name="Okamura Y."/>
            <person name="Kirsch R."/>
            <person name="Pauchet Y."/>
        </authorList>
    </citation>
    <scope>NUCLEOTIDE SEQUENCE</scope>
    <source>
        <strain evidence="5">AMC_N1</strain>
    </source>
</reference>
<dbReference type="InterPro" id="IPR019142">
    <property type="entry name" value="Dymeclin"/>
</dbReference>
<sequence>MGTTVSSNSDISLNEYCLKFVGKETITPNDPFWNRFLAFNISPPTTTNNQLAFESRIEPLCQELLKNNLTTGNLGSLVQVFIVRSTELLSATNSDANLFNWQIFNTLFTIRSIIKFLTEITSEEELLKHIEFKETKTRANPSLDVLWESWSACPLPTPLTSYT</sequence>